<organism evidence="1 2">
    <name type="scientific">Durusdinium trenchii</name>
    <dbReference type="NCBI Taxonomy" id="1381693"/>
    <lineage>
        <taxon>Eukaryota</taxon>
        <taxon>Sar</taxon>
        <taxon>Alveolata</taxon>
        <taxon>Dinophyceae</taxon>
        <taxon>Suessiales</taxon>
        <taxon>Symbiodiniaceae</taxon>
        <taxon>Durusdinium</taxon>
    </lineage>
</organism>
<reference evidence="1 2" key="1">
    <citation type="submission" date="2024-02" db="EMBL/GenBank/DDBJ databases">
        <authorList>
            <person name="Chen Y."/>
            <person name="Shah S."/>
            <person name="Dougan E. K."/>
            <person name="Thang M."/>
            <person name="Chan C."/>
        </authorList>
    </citation>
    <scope>NUCLEOTIDE SEQUENCE [LARGE SCALE GENOMIC DNA]</scope>
</reference>
<dbReference type="PANTHER" id="PTHR33835">
    <property type="entry name" value="YALI0C07656P"/>
    <property type="match status" value="1"/>
</dbReference>
<proteinExistence type="predicted"/>
<dbReference type="Proteomes" id="UP001642464">
    <property type="component" value="Unassembled WGS sequence"/>
</dbReference>
<comment type="caution">
    <text evidence="1">The sequence shown here is derived from an EMBL/GenBank/DDBJ whole genome shotgun (WGS) entry which is preliminary data.</text>
</comment>
<evidence type="ECO:0000313" key="1">
    <source>
        <dbReference type="EMBL" id="CAK9028175.1"/>
    </source>
</evidence>
<protein>
    <submittedName>
        <fullName evidence="1">Methyltransferase-like protein 7B</fullName>
    </submittedName>
</protein>
<accession>A0ABP0KPM6</accession>
<dbReference type="EMBL" id="CAXAMM010012180">
    <property type="protein sequence ID" value="CAK9028175.1"/>
    <property type="molecule type" value="Genomic_DNA"/>
</dbReference>
<dbReference type="Pfam" id="PF14234">
    <property type="entry name" value="DUF4336"/>
    <property type="match status" value="2"/>
</dbReference>
<dbReference type="PANTHER" id="PTHR33835:SF2">
    <property type="entry name" value="LYSINE-TRNA LIGASE"/>
    <property type="match status" value="1"/>
</dbReference>
<keyword evidence="2" id="KW-1185">Reference proteome</keyword>
<gene>
    <name evidence="1" type="ORF">SCF082_LOCUS18235</name>
</gene>
<name>A0ABP0KPM6_9DINO</name>
<dbReference type="InterPro" id="IPR025638">
    <property type="entry name" value="DUF4336"/>
</dbReference>
<sequence length="413" mass="45171">MAAFATAVTAVTPVTLHPPSTSWPRLGPTPRRWTPWTPMALGSAAAHVRAAHVRVRRRAAETDAEELPRRAAVGAAATLGAVLATDATLRAQDERYAALGTILAPAPYKEILGFAGTVRTELVPGRIWGFEQCIALASVSTNIRMTAVKLKDGTLWVSAPISPTRQCLRLLEELGPVAHLVVPSSALEHKASLSEFTKFYPKASIWAVPGSTKGLFAVPSSAQVLGSTGPTPPWADELECKVFFVEPPVTDLFAEAAFFHKETRTLLVTDCALKLPQSPPKVLESYGYDGTPGPISLEQWRYKAIAFDFVTGRNQDEKDFAVLSKAPALVNPLLRFIVYRRCPQQAAAWVKSVAAWPFQRIVPAHLQAPFDCNPKQFLEAFGFLFDRKSSWEPEDEQLSFLRSLREIVGGPTF</sequence>
<evidence type="ECO:0000313" key="2">
    <source>
        <dbReference type="Proteomes" id="UP001642464"/>
    </source>
</evidence>